<dbReference type="Proteomes" id="UP000187203">
    <property type="component" value="Unassembled WGS sequence"/>
</dbReference>
<dbReference type="EMBL" id="AWUE01018168">
    <property type="protein sequence ID" value="OMO82169.1"/>
    <property type="molecule type" value="Genomic_DNA"/>
</dbReference>
<dbReference type="InterPro" id="IPR014002">
    <property type="entry name" value="Agenet_dom_plant"/>
</dbReference>
<reference evidence="3" key="1">
    <citation type="submission" date="2013-09" db="EMBL/GenBank/DDBJ databases">
        <title>Corchorus olitorius genome sequencing.</title>
        <authorList>
            <person name="Alam M."/>
            <person name="Haque M.S."/>
            <person name="Islam M.S."/>
            <person name="Emdad E.M."/>
            <person name="Islam M.M."/>
            <person name="Ahmed B."/>
            <person name="Halim A."/>
            <person name="Hossen Q.M.M."/>
            <person name="Hossain M.Z."/>
            <person name="Ahmed R."/>
            <person name="Khan M.M."/>
            <person name="Islam R."/>
            <person name="Rashid M.M."/>
            <person name="Khan S.A."/>
            <person name="Rahman M.S."/>
            <person name="Alam M."/>
            <person name="Yahiya A.S."/>
            <person name="Khan M.S."/>
            <person name="Azam M.S."/>
            <person name="Haque T."/>
            <person name="Lashkar M.Z.H."/>
            <person name="Akhand A.I."/>
            <person name="Morshed G."/>
            <person name="Roy S."/>
            <person name="Uddin K.S."/>
            <person name="Rabeya T."/>
            <person name="Hossain A.S."/>
            <person name="Chowdhury A."/>
            <person name="Snigdha A.R."/>
            <person name="Mortoza M.S."/>
            <person name="Matin S.A."/>
            <person name="Hoque S.M.E."/>
            <person name="Islam M.K."/>
            <person name="Roy D.K."/>
            <person name="Haider R."/>
            <person name="Moosa M.M."/>
            <person name="Elias S.M."/>
            <person name="Hasan A.M."/>
            <person name="Jahan S."/>
            <person name="Shafiuddin M."/>
            <person name="Mahmood N."/>
            <person name="Shommy N.S."/>
        </authorList>
    </citation>
    <scope>NUCLEOTIDE SEQUENCE [LARGE SCALE GENOMIC DNA]</scope>
    <source>
        <strain evidence="3">cv. O-4</strain>
    </source>
</reference>
<organism evidence="2 3">
    <name type="scientific">Corchorus olitorius</name>
    <dbReference type="NCBI Taxonomy" id="93759"/>
    <lineage>
        <taxon>Eukaryota</taxon>
        <taxon>Viridiplantae</taxon>
        <taxon>Streptophyta</taxon>
        <taxon>Embryophyta</taxon>
        <taxon>Tracheophyta</taxon>
        <taxon>Spermatophyta</taxon>
        <taxon>Magnoliopsida</taxon>
        <taxon>eudicotyledons</taxon>
        <taxon>Gunneridae</taxon>
        <taxon>Pentapetalae</taxon>
        <taxon>rosids</taxon>
        <taxon>malvids</taxon>
        <taxon>Malvales</taxon>
        <taxon>Malvaceae</taxon>
        <taxon>Grewioideae</taxon>
        <taxon>Apeibeae</taxon>
        <taxon>Corchorus</taxon>
    </lineage>
</organism>
<proteinExistence type="predicted"/>
<dbReference type="CDD" id="cd20406">
    <property type="entry name" value="Tudor_Agenet_AtDUF_rpt2_4"/>
    <property type="match status" value="1"/>
</dbReference>
<dbReference type="STRING" id="93759.A0A1R3IHV9"/>
<feature type="domain" description="Agenet" evidence="1">
    <location>
        <begin position="16"/>
        <end position="90"/>
    </location>
</feature>
<gene>
    <name evidence="2" type="ORF">COLO4_23189</name>
</gene>
<dbReference type="PANTHER" id="PTHR31917">
    <property type="entry name" value="AGENET DOMAIN-CONTAINING PROTEIN-RELATED"/>
    <property type="match status" value="1"/>
</dbReference>
<name>A0A1R3IHV9_9ROSI</name>
<sequence length="162" mass="18697">MVNPPPPDPDSPKQPHLFAKGNQVEVSSDEEGFRGAWYSATIVESPPKSTSKKRKKPLVQYKTLLAEDGSSPLTEYVDPAFIRPLPPQEKEEDARSGFELNEVVDAGYRDGWWTGVVRKVVEKSKYRVYFDNPPDVIEFDRKDLRLHWDWIDGKWVRPEKQI</sequence>
<evidence type="ECO:0000259" key="1">
    <source>
        <dbReference type="SMART" id="SM00743"/>
    </source>
</evidence>
<dbReference type="PANTHER" id="PTHR31917:SF153">
    <property type="entry name" value="DUF724 DOMAIN-CONTAINING PROTEIN 3-RELATED"/>
    <property type="match status" value="1"/>
</dbReference>
<dbReference type="SMART" id="SM00743">
    <property type="entry name" value="Agenet"/>
    <property type="match status" value="2"/>
</dbReference>
<keyword evidence="3" id="KW-1185">Reference proteome</keyword>
<dbReference type="InterPro" id="IPR008395">
    <property type="entry name" value="Agenet-like_dom"/>
</dbReference>
<dbReference type="Pfam" id="PF05641">
    <property type="entry name" value="Agenet"/>
    <property type="match status" value="2"/>
</dbReference>
<dbReference type="CDD" id="cd20405">
    <property type="entry name" value="Tudor_Agenet_AtDUF_rpt1_3"/>
    <property type="match status" value="1"/>
</dbReference>
<feature type="domain" description="Agenet" evidence="1">
    <location>
        <begin position="96"/>
        <end position="152"/>
    </location>
</feature>
<evidence type="ECO:0000313" key="2">
    <source>
        <dbReference type="EMBL" id="OMO82169.1"/>
    </source>
</evidence>
<accession>A0A1R3IHV9</accession>
<protein>
    <recommendedName>
        <fullName evidence="1">Agenet domain-containing protein</fullName>
    </recommendedName>
</protein>
<dbReference type="OrthoDB" id="2020707at2759"/>
<comment type="caution">
    <text evidence="2">The sequence shown here is derived from an EMBL/GenBank/DDBJ whole genome shotgun (WGS) entry which is preliminary data.</text>
</comment>
<dbReference type="AlphaFoldDB" id="A0A1R3IHV9"/>
<evidence type="ECO:0000313" key="3">
    <source>
        <dbReference type="Proteomes" id="UP000187203"/>
    </source>
</evidence>